<feature type="region of interest" description="Disordered" evidence="1">
    <location>
        <begin position="27"/>
        <end position="61"/>
    </location>
</feature>
<proteinExistence type="predicted"/>
<sequence length="630" mass="71361">MSYPYYQQNASASPDTQQLRLPAHMQWPASQTQPSQLPPPGPSPTPWNQQAHQAPQISEHIPQTSHSQAIQPNQTQMMTMMAMWQQMQQMQQLQAQQQQQQQQSFMPPYGVPQPQHQATDHSQPFASHDRYDQDLAHVLFQSKLRGQDYKTAIETLHMYRGHHADAWKNYFLLNFHRIDGLVTTLHARHAQTVHSNGASNGRTVGTNGITPSPMATPPIRYKGQVPRPRSVPNDAQQNQKVNENPIAKRDHSSNIASSSRPAVRSSASSASHPRQSPPSVLPTTSRRQTLNSLSAPLMMNPIPEQVLIDKATGLPRAPSRSPSPPPADAVRKPRGTGTQYIPEDEVYFFRFITWELKRRPELKKSELCELLEEKVPAHSAYSWSTFWRNHEDVADKILFNAQLHESDQPAVLGSISSASPRRARQRAEQRAKKSKHRSESVTDSDEDSESSSEPEDDEDSDYGGRRGSRQRARRASSSGSSSEELDDENDELSSNNLLSSDDGEELGEAGTAFGMPELRAVAKYISSLPDWKYMKGKEKWEPFTEKYPQRTSASWKEYYRRKEKEIDQLARKYTKRADRRAAVKLQRGRPSWASGNQTSSEAHGAKKRGHSDEEVDRDEKKMRIAEIRRS</sequence>
<organism evidence="2 3">
    <name type="scientific">Rickenella mellea</name>
    <dbReference type="NCBI Taxonomy" id="50990"/>
    <lineage>
        <taxon>Eukaryota</taxon>
        <taxon>Fungi</taxon>
        <taxon>Dikarya</taxon>
        <taxon>Basidiomycota</taxon>
        <taxon>Agaricomycotina</taxon>
        <taxon>Agaricomycetes</taxon>
        <taxon>Hymenochaetales</taxon>
        <taxon>Rickenellaceae</taxon>
        <taxon>Rickenella</taxon>
    </lineage>
</organism>
<accession>A0A4Y7QP05</accession>
<feature type="region of interest" description="Disordered" evidence="1">
    <location>
        <begin position="580"/>
        <end position="630"/>
    </location>
</feature>
<evidence type="ECO:0000313" key="2">
    <source>
        <dbReference type="EMBL" id="TDL28599.1"/>
    </source>
</evidence>
<feature type="compositionally biased region" description="Polar residues" evidence="1">
    <location>
        <begin position="193"/>
        <end position="210"/>
    </location>
</feature>
<feature type="region of interest" description="Disordered" evidence="1">
    <location>
        <begin position="193"/>
        <end position="286"/>
    </location>
</feature>
<dbReference type="AlphaFoldDB" id="A0A4Y7QP05"/>
<dbReference type="STRING" id="50990.A0A4Y7QP05"/>
<feature type="compositionally biased region" description="Polar residues" evidence="1">
    <location>
        <begin position="114"/>
        <end position="125"/>
    </location>
</feature>
<feature type="compositionally biased region" description="Low complexity" evidence="1">
    <location>
        <begin position="256"/>
        <end position="274"/>
    </location>
</feature>
<evidence type="ECO:0000313" key="3">
    <source>
        <dbReference type="Proteomes" id="UP000294933"/>
    </source>
</evidence>
<reference evidence="2 3" key="1">
    <citation type="submission" date="2018-06" db="EMBL/GenBank/DDBJ databases">
        <title>A transcriptomic atlas of mushroom development highlights an independent origin of complex multicellularity.</title>
        <authorList>
            <consortium name="DOE Joint Genome Institute"/>
            <person name="Krizsan K."/>
            <person name="Almasi E."/>
            <person name="Merenyi Z."/>
            <person name="Sahu N."/>
            <person name="Viragh M."/>
            <person name="Koszo T."/>
            <person name="Mondo S."/>
            <person name="Kiss B."/>
            <person name="Balint B."/>
            <person name="Kues U."/>
            <person name="Barry K."/>
            <person name="Hegedus J.C."/>
            <person name="Henrissat B."/>
            <person name="Johnson J."/>
            <person name="Lipzen A."/>
            <person name="Ohm R."/>
            <person name="Nagy I."/>
            <person name="Pangilinan J."/>
            <person name="Yan J."/>
            <person name="Xiong Y."/>
            <person name="Grigoriev I.V."/>
            <person name="Hibbett D.S."/>
            <person name="Nagy L.G."/>
        </authorList>
    </citation>
    <scope>NUCLEOTIDE SEQUENCE [LARGE SCALE GENOMIC DNA]</scope>
    <source>
        <strain evidence="2 3">SZMC22713</strain>
    </source>
</reference>
<feature type="compositionally biased region" description="Polar residues" evidence="1">
    <location>
        <begin position="47"/>
        <end position="61"/>
    </location>
</feature>
<name>A0A4Y7QP05_9AGAM</name>
<feature type="compositionally biased region" description="Basic and acidic residues" evidence="1">
    <location>
        <begin position="617"/>
        <end position="630"/>
    </location>
</feature>
<keyword evidence="3" id="KW-1185">Reference proteome</keyword>
<dbReference type="VEuPathDB" id="FungiDB:BD410DRAFT_781111"/>
<dbReference type="EMBL" id="ML170157">
    <property type="protein sequence ID" value="TDL28599.1"/>
    <property type="molecule type" value="Genomic_DNA"/>
</dbReference>
<feature type="compositionally biased region" description="Pro residues" evidence="1">
    <location>
        <begin position="36"/>
        <end position="45"/>
    </location>
</feature>
<feature type="compositionally biased region" description="Acidic residues" evidence="1">
    <location>
        <begin position="442"/>
        <end position="461"/>
    </location>
</feature>
<dbReference type="Proteomes" id="UP000294933">
    <property type="component" value="Unassembled WGS sequence"/>
</dbReference>
<gene>
    <name evidence="2" type="ORF">BD410DRAFT_781111</name>
</gene>
<feature type="region of interest" description="Disordered" evidence="1">
    <location>
        <begin position="313"/>
        <end position="338"/>
    </location>
</feature>
<evidence type="ECO:0000256" key="1">
    <source>
        <dbReference type="SAM" id="MobiDB-lite"/>
    </source>
</evidence>
<feature type="region of interest" description="Disordered" evidence="1">
    <location>
        <begin position="410"/>
        <end position="515"/>
    </location>
</feature>
<feature type="compositionally biased region" description="Polar residues" evidence="1">
    <location>
        <begin position="233"/>
        <end position="242"/>
    </location>
</feature>
<protein>
    <submittedName>
        <fullName evidence="2">Uncharacterized protein</fullName>
    </submittedName>
</protein>
<dbReference type="OrthoDB" id="3194584at2759"/>
<feature type="region of interest" description="Disordered" evidence="1">
    <location>
        <begin position="95"/>
        <end position="125"/>
    </location>
</feature>